<comment type="cofactor">
    <cofactor evidence="1">
        <name>Mn(2+)</name>
        <dbReference type="ChEBI" id="CHEBI:29035"/>
    </cofactor>
</comment>
<reference evidence="3 4" key="1">
    <citation type="submission" date="2016-11" db="EMBL/GenBank/DDBJ databases">
        <title>The macronuclear genome of Stentor coeruleus: a giant cell with tiny introns.</title>
        <authorList>
            <person name="Slabodnick M."/>
            <person name="Ruby J.G."/>
            <person name="Reiff S.B."/>
            <person name="Swart E.C."/>
            <person name="Gosai S."/>
            <person name="Prabakaran S."/>
            <person name="Witkowska E."/>
            <person name="Larue G.E."/>
            <person name="Fisher S."/>
            <person name="Freeman R.M."/>
            <person name="Gunawardena J."/>
            <person name="Chu W."/>
            <person name="Stover N.A."/>
            <person name="Gregory B.D."/>
            <person name="Nowacki M."/>
            <person name="Derisi J."/>
            <person name="Roy S.W."/>
            <person name="Marshall W.F."/>
            <person name="Sood P."/>
        </authorList>
    </citation>
    <scope>NUCLEOTIDE SEQUENCE [LARGE SCALE GENOMIC DNA]</scope>
    <source>
        <strain evidence="3">WM001</strain>
    </source>
</reference>
<keyword evidence="1" id="KW-0378">Hydrolase</keyword>
<keyword evidence="4" id="KW-1185">Reference proteome</keyword>
<dbReference type="Gene3D" id="3.60.40.10">
    <property type="entry name" value="PPM-type phosphatase domain"/>
    <property type="match status" value="1"/>
</dbReference>
<comment type="caution">
    <text evidence="3">The sequence shown here is derived from an EMBL/GenBank/DDBJ whole genome shotgun (WGS) entry which is preliminary data.</text>
</comment>
<dbReference type="PANTHER" id="PTHR12320">
    <property type="entry name" value="PROTEIN PHOSPHATASE 2C"/>
    <property type="match status" value="1"/>
</dbReference>
<dbReference type="SMART" id="SM00331">
    <property type="entry name" value="PP2C_SIG"/>
    <property type="match status" value="1"/>
</dbReference>
<dbReference type="Proteomes" id="UP000187209">
    <property type="component" value="Unassembled WGS sequence"/>
</dbReference>
<comment type="similarity">
    <text evidence="1">Belongs to the PP2C family.</text>
</comment>
<dbReference type="InterPro" id="IPR036457">
    <property type="entry name" value="PPM-type-like_dom_sf"/>
</dbReference>
<keyword evidence="1" id="KW-0479">Metal-binding</keyword>
<evidence type="ECO:0000313" key="3">
    <source>
        <dbReference type="EMBL" id="OMJ80749.1"/>
    </source>
</evidence>
<keyword evidence="1" id="KW-0460">Magnesium</keyword>
<dbReference type="EC" id="3.1.3.16" evidence="1"/>
<sequence>MSELYLLKAIRSIQNFMYYAHAKSNRKKQKSLHRISVNKGCTLFPYLLCLSHEDRYEELQMIYSLSHHEYFIELWLHPETEFIIKSKDSTLLHPEYPTKLNTSKELVNFIESPTLKHFNMICTIITPLNHQKFNLEFTSNCKTIPKIPEQNEDAYFLTSKTIGIADGVGGIFYDFGISSKDFSHELMQKCKSIVSEEKDVISCKEVIKKAYNSVSNGGSSTYLLASLKKNRLYVSNLGDCGLLLFRYSDGSRKLVFQTSAKQYNFNTPFQISKEFNKKQLCSRSVSYSMSGNLMNSKDIDSDEYCITVYPGDILVVGTDGVLDNVYTEEIQKIVKLFPKASVEDLSNKILFLAKKRSQGKENTPFQDRMKEANQPWVGGKPDDITVIVSVVR</sequence>
<keyword evidence="1" id="KW-0464">Manganese</keyword>
<dbReference type="EMBL" id="MPUH01000409">
    <property type="protein sequence ID" value="OMJ80749.1"/>
    <property type="molecule type" value="Genomic_DNA"/>
</dbReference>
<dbReference type="PROSITE" id="PS51746">
    <property type="entry name" value="PPM_2"/>
    <property type="match status" value="1"/>
</dbReference>
<evidence type="ECO:0000259" key="2">
    <source>
        <dbReference type="PROSITE" id="PS51746"/>
    </source>
</evidence>
<gene>
    <name evidence="3" type="ORF">SteCoe_18906</name>
</gene>
<dbReference type="SUPFAM" id="SSF81606">
    <property type="entry name" value="PP2C-like"/>
    <property type="match status" value="1"/>
</dbReference>
<dbReference type="OrthoDB" id="60843at2759"/>
<dbReference type="AlphaFoldDB" id="A0A1R2BV96"/>
<name>A0A1R2BV96_9CILI</name>
<comment type="cofactor">
    <cofactor evidence="1">
        <name>Mg(2+)</name>
        <dbReference type="ChEBI" id="CHEBI:18420"/>
    </cofactor>
</comment>
<feature type="domain" description="PPM-type phosphatase" evidence="2">
    <location>
        <begin position="137"/>
        <end position="391"/>
    </location>
</feature>
<proteinExistence type="inferred from homology"/>
<dbReference type="PANTHER" id="PTHR12320:SF1">
    <property type="entry name" value="PROTEIN PHOSPHATASE PTC7 HOMOLOG"/>
    <property type="match status" value="1"/>
</dbReference>
<protein>
    <recommendedName>
        <fullName evidence="1">Protein phosphatase</fullName>
        <ecNumber evidence="1">3.1.3.16</ecNumber>
    </recommendedName>
</protein>
<evidence type="ECO:0000313" key="4">
    <source>
        <dbReference type="Proteomes" id="UP000187209"/>
    </source>
</evidence>
<dbReference type="GO" id="GO:0004722">
    <property type="term" value="F:protein serine/threonine phosphatase activity"/>
    <property type="evidence" value="ECO:0007669"/>
    <property type="project" value="UniProtKB-EC"/>
</dbReference>
<evidence type="ECO:0000256" key="1">
    <source>
        <dbReference type="RuleBase" id="RU366020"/>
    </source>
</evidence>
<dbReference type="SMART" id="SM00332">
    <property type="entry name" value="PP2Cc"/>
    <property type="match status" value="1"/>
</dbReference>
<keyword evidence="1" id="KW-0904">Protein phosphatase</keyword>
<dbReference type="GO" id="GO:0046872">
    <property type="term" value="F:metal ion binding"/>
    <property type="evidence" value="ECO:0007669"/>
    <property type="project" value="UniProtKB-UniRule"/>
</dbReference>
<dbReference type="InterPro" id="IPR039123">
    <property type="entry name" value="PPTC7"/>
</dbReference>
<comment type="catalytic activity">
    <reaction evidence="1">
        <text>O-phospho-L-seryl-[protein] + H2O = L-seryl-[protein] + phosphate</text>
        <dbReference type="Rhea" id="RHEA:20629"/>
        <dbReference type="Rhea" id="RHEA-COMP:9863"/>
        <dbReference type="Rhea" id="RHEA-COMP:11604"/>
        <dbReference type="ChEBI" id="CHEBI:15377"/>
        <dbReference type="ChEBI" id="CHEBI:29999"/>
        <dbReference type="ChEBI" id="CHEBI:43474"/>
        <dbReference type="ChEBI" id="CHEBI:83421"/>
        <dbReference type="EC" id="3.1.3.16"/>
    </reaction>
</comment>
<comment type="catalytic activity">
    <reaction evidence="1">
        <text>O-phospho-L-threonyl-[protein] + H2O = L-threonyl-[protein] + phosphate</text>
        <dbReference type="Rhea" id="RHEA:47004"/>
        <dbReference type="Rhea" id="RHEA-COMP:11060"/>
        <dbReference type="Rhea" id="RHEA-COMP:11605"/>
        <dbReference type="ChEBI" id="CHEBI:15377"/>
        <dbReference type="ChEBI" id="CHEBI:30013"/>
        <dbReference type="ChEBI" id="CHEBI:43474"/>
        <dbReference type="ChEBI" id="CHEBI:61977"/>
        <dbReference type="EC" id="3.1.3.16"/>
    </reaction>
</comment>
<organism evidence="3 4">
    <name type="scientific">Stentor coeruleus</name>
    <dbReference type="NCBI Taxonomy" id="5963"/>
    <lineage>
        <taxon>Eukaryota</taxon>
        <taxon>Sar</taxon>
        <taxon>Alveolata</taxon>
        <taxon>Ciliophora</taxon>
        <taxon>Postciliodesmatophora</taxon>
        <taxon>Heterotrichea</taxon>
        <taxon>Heterotrichida</taxon>
        <taxon>Stentoridae</taxon>
        <taxon>Stentor</taxon>
    </lineage>
</organism>
<dbReference type="InterPro" id="IPR001932">
    <property type="entry name" value="PPM-type_phosphatase-like_dom"/>
</dbReference>
<accession>A0A1R2BV96</accession>